<sequence>MKKDVLNGVLCEVNNCVYWEKGNRCSADEILVVSHKGKKAFNVEETDCQTFELEG</sequence>
<feature type="domain" description="DUF1540" evidence="1">
    <location>
        <begin position="9"/>
        <end position="51"/>
    </location>
</feature>
<evidence type="ECO:0000259" key="1">
    <source>
        <dbReference type="Pfam" id="PF07561"/>
    </source>
</evidence>
<protein>
    <submittedName>
        <fullName evidence="2">DUF1540 domain-containing protein</fullName>
    </submittedName>
</protein>
<evidence type="ECO:0000313" key="2">
    <source>
        <dbReference type="EMBL" id="KAB7707207.1"/>
    </source>
</evidence>
<organism evidence="2 3">
    <name type="scientific">Bacillus aerolatus</name>
    <dbReference type="NCBI Taxonomy" id="2653354"/>
    <lineage>
        <taxon>Bacteria</taxon>
        <taxon>Bacillati</taxon>
        <taxon>Bacillota</taxon>
        <taxon>Bacilli</taxon>
        <taxon>Bacillales</taxon>
        <taxon>Bacillaceae</taxon>
        <taxon>Bacillus</taxon>
    </lineage>
</organism>
<name>A0A6I1FLQ6_9BACI</name>
<dbReference type="RefSeq" id="WP_152151238.1">
    <property type="nucleotide sequence ID" value="NZ_WEIO01000004.1"/>
</dbReference>
<proteinExistence type="predicted"/>
<accession>A0A6I1FLQ6</accession>
<comment type="caution">
    <text evidence="2">The sequence shown here is derived from an EMBL/GenBank/DDBJ whole genome shotgun (WGS) entry which is preliminary data.</text>
</comment>
<dbReference type="Proteomes" id="UP000429595">
    <property type="component" value="Unassembled WGS sequence"/>
</dbReference>
<dbReference type="EMBL" id="WEIO01000004">
    <property type="protein sequence ID" value="KAB7707207.1"/>
    <property type="molecule type" value="Genomic_DNA"/>
</dbReference>
<keyword evidence="3" id="KW-1185">Reference proteome</keyword>
<gene>
    <name evidence="2" type="ORF">F9802_09380</name>
</gene>
<dbReference type="Pfam" id="PF07561">
    <property type="entry name" value="DUF1540"/>
    <property type="match status" value="1"/>
</dbReference>
<dbReference type="AlphaFoldDB" id="A0A6I1FLQ6"/>
<reference evidence="2 3" key="1">
    <citation type="submission" date="2019-10" db="EMBL/GenBank/DDBJ databases">
        <title>Bacillus aerolatum sp. nov., isolated from bioaerosol of sport playgrounds.</title>
        <authorList>
            <person name="Chen P."/>
            <person name="Zhang G."/>
        </authorList>
    </citation>
    <scope>NUCLEOTIDE SEQUENCE [LARGE SCALE GENOMIC DNA]</scope>
    <source>
        <strain evidence="2 3">CX253</strain>
    </source>
</reference>
<evidence type="ECO:0000313" key="3">
    <source>
        <dbReference type="Proteomes" id="UP000429595"/>
    </source>
</evidence>
<dbReference type="InterPro" id="IPR011437">
    <property type="entry name" value="DUF1540"/>
</dbReference>